<feature type="transmembrane region" description="Helical" evidence="10">
    <location>
        <begin position="95"/>
        <end position="118"/>
    </location>
</feature>
<dbReference type="PANTHER" id="PTHR43823:SF3">
    <property type="entry name" value="MULTIDRUG EXPORT PROTEIN MEPA"/>
    <property type="match status" value="1"/>
</dbReference>
<comment type="similarity">
    <text evidence="2">Belongs to the multi antimicrobial extrusion (MATE) (TC 2.A.66.1) family. MepA subfamily.</text>
</comment>
<feature type="transmembrane region" description="Helical" evidence="10">
    <location>
        <begin position="238"/>
        <end position="261"/>
    </location>
</feature>
<feature type="transmembrane region" description="Helical" evidence="10">
    <location>
        <begin position="421"/>
        <end position="440"/>
    </location>
</feature>
<feature type="transmembrane region" description="Helical" evidence="10">
    <location>
        <begin position="21"/>
        <end position="38"/>
    </location>
</feature>
<dbReference type="GO" id="GO:0042910">
    <property type="term" value="F:xenobiotic transmembrane transporter activity"/>
    <property type="evidence" value="ECO:0007669"/>
    <property type="project" value="InterPro"/>
</dbReference>
<feature type="transmembrane region" description="Helical" evidence="10">
    <location>
        <begin position="361"/>
        <end position="379"/>
    </location>
</feature>
<evidence type="ECO:0000256" key="5">
    <source>
        <dbReference type="ARBA" id="ARBA00022475"/>
    </source>
</evidence>
<keyword evidence="9" id="KW-0046">Antibiotic resistance</keyword>
<dbReference type="CDD" id="cd13143">
    <property type="entry name" value="MATE_MepA_like"/>
    <property type="match status" value="1"/>
</dbReference>
<dbReference type="HOGENOM" id="CLU_012893_0_0_9"/>
<reference evidence="12" key="3">
    <citation type="submission" date="2008-04" db="EMBL/GenBank/DDBJ databases">
        <title>Complete sequence of chromosome of Exiguobacterium sibiricum 255-15.</title>
        <authorList>
            <consortium name="US DOE Joint Genome Institute"/>
            <person name="Copeland A."/>
            <person name="Lucas S."/>
            <person name="Lapidus A."/>
            <person name="Glavina del Rio T."/>
            <person name="Dalin E."/>
            <person name="Tice H."/>
            <person name="Bruce D."/>
            <person name="Goodwin L."/>
            <person name="Pitluck S."/>
            <person name="Kiss H."/>
            <person name="Chertkov O."/>
            <person name="Monk C."/>
            <person name="Brettin T."/>
            <person name="Detter J.C."/>
            <person name="Han C."/>
            <person name="Kuske C.R."/>
            <person name="Schmutz J."/>
            <person name="Larimer F."/>
            <person name="Land M."/>
            <person name="Hauser L."/>
            <person name="Kyrpides N."/>
            <person name="Mikhailova N."/>
            <person name="Vishnivetskaya T."/>
            <person name="Rodrigues D.F."/>
            <person name="Gilichinsky D."/>
            <person name="Tiedje J."/>
            <person name="Richardson P."/>
        </authorList>
    </citation>
    <scope>NUCLEOTIDE SEQUENCE [LARGE SCALE GENOMIC DNA]</scope>
    <source>
        <strain evidence="12">DSM 17290 / CIP 109462 / JCM 13490 / 255-15</strain>
    </source>
</reference>
<evidence type="ECO:0000256" key="9">
    <source>
        <dbReference type="ARBA" id="ARBA00023251"/>
    </source>
</evidence>
<dbReference type="Proteomes" id="UP000001681">
    <property type="component" value="Chromosome"/>
</dbReference>
<evidence type="ECO:0000256" key="6">
    <source>
        <dbReference type="ARBA" id="ARBA00022692"/>
    </source>
</evidence>
<dbReference type="NCBIfam" id="TIGR00797">
    <property type="entry name" value="matE"/>
    <property type="match status" value="1"/>
</dbReference>
<feature type="transmembrane region" description="Helical" evidence="10">
    <location>
        <begin position="281"/>
        <end position="301"/>
    </location>
</feature>
<feature type="transmembrane region" description="Helical" evidence="10">
    <location>
        <begin position="138"/>
        <end position="159"/>
    </location>
</feature>
<dbReference type="PANTHER" id="PTHR43823">
    <property type="entry name" value="SPORULATION PROTEIN YKVU"/>
    <property type="match status" value="1"/>
</dbReference>
<keyword evidence="4" id="KW-0813">Transport</keyword>
<feature type="transmembrane region" description="Helical" evidence="10">
    <location>
        <begin position="391"/>
        <end position="415"/>
    </location>
</feature>
<evidence type="ECO:0000256" key="7">
    <source>
        <dbReference type="ARBA" id="ARBA00022989"/>
    </source>
</evidence>
<dbReference type="InterPro" id="IPR045070">
    <property type="entry name" value="MATE_MepA-like"/>
</dbReference>
<comment type="subcellular location">
    <subcellularLocation>
        <location evidence="1">Cell membrane</location>
        <topology evidence="1">Multi-pass membrane protein</topology>
    </subcellularLocation>
</comment>
<proteinExistence type="inferred from homology"/>
<evidence type="ECO:0000313" key="11">
    <source>
        <dbReference type="EMBL" id="ACB62292.1"/>
    </source>
</evidence>
<keyword evidence="12" id="KW-1185">Reference proteome</keyword>
<evidence type="ECO:0000256" key="1">
    <source>
        <dbReference type="ARBA" id="ARBA00004651"/>
    </source>
</evidence>
<dbReference type="eggNOG" id="COG0534">
    <property type="taxonomic scope" value="Bacteria"/>
</dbReference>
<feature type="transmembrane region" description="Helical" evidence="10">
    <location>
        <begin position="196"/>
        <end position="217"/>
    </location>
</feature>
<dbReference type="KEGG" id="esi:Exig_2846"/>
<evidence type="ECO:0000256" key="8">
    <source>
        <dbReference type="ARBA" id="ARBA00023136"/>
    </source>
</evidence>
<evidence type="ECO:0000313" key="12">
    <source>
        <dbReference type="Proteomes" id="UP000001681"/>
    </source>
</evidence>
<keyword evidence="5" id="KW-1003">Cell membrane</keyword>
<keyword evidence="6 10" id="KW-0812">Transmembrane</keyword>
<dbReference type="GO" id="GO:0005886">
    <property type="term" value="C:plasma membrane"/>
    <property type="evidence" value="ECO:0007669"/>
    <property type="project" value="UniProtKB-SubCell"/>
</dbReference>
<dbReference type="EMBL" id="CP001022">
    <property type="protein sequence ID" value="ACB62292.1"/>
    <property type="molecule type" value="Genomic_DNA"/>
</dbReference>
<evidence type="ECO:0000256" key="2">
    <source>
        <dbReference type="ARBA" id="ARBA00008417"/>
    </source>
</evidence>
<evidence type="ECO:0000256" key="10">
    <source>
        <dbReference type="SAM" id="Phobius"/>
    </source>
</evidence>
<sequence>MMNKNTARLGEAPINKLLIGLSLPAMIGMLVTALYNIVDTIFVAQGIGTVAVAAVGIAFPVQLVLMAISNSVGIGGAAIASQRLGQKNLAGASRAYANVLMTVFVVSMLAIITAFIFVEPLLRVFGATPEITPYSIDFLRVLLLGSPFFMLTMASSAMLRAEGRASYQMRVMLTTVAINIVLTPLFIFGLDWGIQGAALGTVVAQIVGSVLIFRFFFTKSKKTSLVLDREAFRFDPKLVGRIGQIGSSSFIMQVSQSILFITVNHMLVRYGGTTELATFAVINKFMALVGMPIMGIVQGMQPIVGYNFGSKQFDRMSQAIKLAIRYGLTLSITLWLLIQLFPRFWVGMFTEDATLLNEGSTAMRILFAISFVYGIQMIVNGMYQSLAKARIALFLSLSRQTLYTIPLVLILPMFFGVQGVWFAFPIADLMAVLTAVVFAYRDRIMLFKPDEYAAPEEQEKAAQAK</sequence>
<feature type="transmembrane region" description="Helical" evidence="10">
    <location>
        <begin position="171"/>
        <end position="190"/>
    </location>
</feature>
<dbReference type="RefSeq" id="WP_012371708.1">
    <property type="nucleotide sequence ID" value="NC_010556.1"/>
</dbReference>
<dbReference type="InterPro" id="IPR048279">
    <property type="entry name" value="MdtK-like"/>
</dbReference>
<dbReference type="GO" id="GO:0046677">
    <property type="term" value="P:response to antibiotic"/>
    <property type="evidence" value="ECO:0007669"/>
    <property type="project" value="UniProtKB-KW"/>
</dbReference>
<dbReference type="GO" id="GO:0015297">
    <property type="term" value="F:antiporter activity"/>
    <property type="evidence" value="ECO:0007669"/>
    <property type="project" value="InterPro"/>
</dbReference>
<feature type="transmembrane region" description="Helical" evidence="10">
    <location>
        <begin position="50"/>
        <end position="74"/>
    </location>
</feature>
<dbReference type="OrthoDB" id="9811110at2"/>
<evidence type="ECO:0000256" key="4">
    <source>
        <dbReference type="ARBA" id="ARBA00022448"/>
    </source>
</evidence>
<dbReference type="PIRSF" id="PIRSF006603">
    <property type="entry name" value="DinF"/>
    <property type="match status" value="1"/>
</dbReference>
<dbReference type="InterPro" id="IPR002528">
    <property type="entry name" value="MATE_fam"/>
</dbReference>
<keyword evidence="8 10" id="KW-0472">Membrane</keyword>
<accession>B1YF68</accession>
<organism evidence="11 12">
    <name type="scientific">Exiguobacterium sibiricum (strain DSM 17290 / CCUG 55495 / CIP 109462 / JCM 13490 / 255-15)</name>
    <dbReference type="NCBI Taxonomy" id="262543"/>
    <lineage>
        <taxon>Bacteria</taxon>
        <taxon>Bacillati</taxon>
        <taxon>Bacillota</taxon>
        <taxon>Bacilli</taxon>
        <taxon>Bacillales</taxon>
        <taxon>Bacillales Family XII. Incertae Sedis</taxon>
        <taxon>Exiguobacterium</taxon>
    </lineage>
</organism>
<protein>
    <recommendedName>
        <fullName evidence="3">Multidrug export protein MepA</fullName>
    </recommendedName>
</protein>
<dbReference type="STRING" id="262543.Exig_2846"/>
<name>B1YF68_EXIS2</name>
<keyword evidence="7 10" id="KW-1133">Transmembrane helix</keyword>
<reference evidence="11 12" key="2">
    <citation type="journal article" date="2008" name="BMC Genomics">
        <title>Architecture of thermal adaptation in an Exiguobacterium sibiricum strain isolated from 3 million year old permafrost: a genome and transcriptome approach.</title>
        <authorList>
            <person name="Rodrigues D.F."/>
            <person name="Ivanova N."/>
            <person name="He Z."/>
            <person name="Huebner M."/>
            <person name="Zhou J."/>
            <person name="Tiedje J.M."/>
        </authorList>
    </citation>
    <scope>NUCLEOTIDE SEQUENCE [LARGE SCALE GENOMIC DNA]</scope>
    <source>
        <strain evidence="12">DSM 17290 / CIP 109462 / JCM 13490 / 255-15</strain>
    </source>
</reference>
<dbReference type="Pfam" id="PF01554">
    <property type="entry name" value="MatE"/>
    <property type="match status" value="2"/>
</dbReference>
<evidence type="ECO:0000256" key="3">
    <source>
        <dbReference type="ARBA" id="ARBA00022106"/>
    </source>
</evidence>
<feature type="transmembrane region" description="Helical" evidence="10">
    <location>
        <begin position="322"/>
        <end position="341"/>
    </location>
</feature>
<dbReference type="AlphaFoldDB" id="B1YF68"/>
<gene>
    <name evidence="11" type="ordered locus">Exig_2846</name>
</gene>
<reference evidence="11 12" key="1">
    <citation type="journal article" date="2006" name="Extremophiles">
        <title>Characterization of Exiguobacterium isolates from the Siberian permafrost. Description of Exiguobacterium sibiricum sp. nov.</title>
        <authorList>
            <person name="Rodrigues D.F."/>
            <person name="Goris J."/>
            <person name="Vishnivetskaya T."/>
            <person name="Gilichinsky D."/>
            <person name="Thomashow M.F."/>
            <person name="Tiedje J.M."/>
        </authorList>
    </citation>
    <scope>NUCLEOTIDE SEQUENCE [LARGE SCALE GENOMIC DNA]</scope>
    <source>
        <strain evidence="12">DSM 17290 / CIP 109462 / JCM 13490 / 255-15</strain>
    </source>
</reference>
<dbReference type="InterPro" id="IPR051327">
    <property type="entry name" value="MATE_MepA_subfamily"/>
</dbReference>